<dbReference type="HOGENOM" id="CLU_2799118_0_0_1"/>
<dbReference type="Proteomes" id="UP000026915">
    <property type="component" value="Chromosome 3"/>
</dbReference>
<dbReference type="AlphaFoldDB" id="A0A061G5X9"/>
<protein>
    <submittedName>
        <fullName evidence="1">Uncharacterized protein</fullName>
    </submittedName>
</protein>
<sequence>MKTKFIPNTILCLRGDTCNPIHHGDVHLMALIEGKAQQTQQYKDKQRTQNDRTLIELIGLIITVKPVV</sequence>
<organism evidence="1 2">
    <name type="scientific">Theobroma cacao</name>
    <name type="common">Cacao</name>
    <name type="synonym">Cocoa</name>
    <dbReference type="NCBI Taxonomy" id="3641"/>
    <lineage>
        <taxon>Eukaryota</taxon>
        <taxon>Viridiplantae</taxon>
        <taxon>Streptophyta</taxon>
        <taxon>Embryophyta</taxon>
        <taxon>Tracheophyta</taxon>
        <taxon>Spermatophyta</taxon>
        <taxon>Magnoliopsida</taxon>
        <taxon>eudicotyledons</taxon>
        <taxon>Gunneridae</taxon>
        <taxon>Pentapetalae</taxon>
        <taxon>rosids</taxon>
        <taxon>malvids</taxon>
        <taxon>Malvales</taxon>
        <taxon>Malvaceae</taxon>
        <taxon>Byttnerioideae</taxon>
        <taxon>Theobroma</taxon>
    </lineage>
</organism>
<evidence type="ECO:0000313" key="1">
    <source>
        <dbReference type="EMBL" id="EOY24981.1"/>
    </source>
</evidence>
<keyword evidence="2" id="KW-1185">Reference proteome</keyword>
<gene>
    <name evidence="1" type="ORF">TCM_016427</name>
</gene>
<proteinExistence type="predicted"/>
<dbReference type="InParanoid" id="A0A061G5X9"/>
<dbReference type="EMBL" id="CM001881">
    <property type="protein sequence ID" value="EOY24981.1"/>
    <property type="molecule type" value="Genomic_DNA"/>
</dbReference>
<accession>A0A061G5X9</accession>
<name>A0A061G5X9_THECC</name>
<evidence type="ECO:0000313" key="2">
    <source>
        <dbReference type="Proteomes" id="UP000026915"/>
    </source>
</evidence>
<reference evidence="1 2" key="1">
    <citation type="journal article" date="2013" name="Genome Biol.">
        <title>The genome sequence of the most widely cultivated cacao type and its use to identify candidate genes regulating pod color.</title>
        <authorList>
            <person name="Motamayor J.C."/>
            <person name="Mockaitis K."/>
            <person name="Schmutz J."/>
            <person name="Haiminen N."/>
            <person name="Iii D.L."/>
            <person name="Cornejo O."/>
            <person name="Findley S.D."/>
            <person name="Zheng P."/>
            <person name="Utro F."/>
            <person name="Royaert S."/>
            <person name="Saski C."/>
            <person name="Jenkins J."/>
            <person name="Podicheti R."/>
            <person name="Zhao M."/>
            <person name="Scheffler B.E."/>
            <person name="Stack J.C."/>
            <person name="Feltus F.A."/>
            <person name="Mustiga G.M."/>
            <person name="Amores F."/>
            <person name="Phillips W."/>
            <person name="Marelli J.P."/>
            <person name="May G.D."/>
            <person name="Shapiro H."/>
            <person name="Ma J."/>
            <person name="Bustamante C.D."/>
            <person name="Schnell R.J."/>
            <person name="Main D."/>
            <person name="Gilbert D."/>
            <person name="Parida L."/>
            <person name="Kuhn D.N."/>
        </authorList>
    </citation>
    <scope>NUCLEOTIDE SEQUENCE [LARGE SCALE GENOMIC DNA]</scope>
    <source>
        <strain evidence="2">cv. Matina 1-6</strain>
    </source>
</reference>
<dbReference type="Gramene" id="EOY24981">
    <property type="protein sequence ID" value="EOY24981"/>
    <property type="gene ID" value="TCM_016427"/>
</dbReference>